<protein>
    <submittedName>
        <fullName evidence="2">Uncharacterized protein</fullName>
    </submittedName>
</protein>
<sequence length="778" mass="85125">MTFESLCAIESAPRSSGSSLSSILIPTVPPSFSLPIYPAQDSGLTFGFPLKTSNGAARRIHNSLQPILRLNFDILEHLFLTGAYLAANTERTTALSKSVSVTRTVLTYAHLTSALRQVALGSARLWALLVDFESASSEWNAELLRRSAGMGLQIVWQWSKATVDDVGYTAHARSRSGSGRGRIEWEAGDRTTARERRRREDRAKKARLHNVLQKEVLQRATTLGFAVPAPYFRDILLENLAAPGATLPVLESLRIVKSRPKRPSVTPPFDGFMVDEDDPFDVMEACVPLGVIANAPRLRRLAIAECNLPFSELLSSSSSIPLPHLISEYPPAVSPPSSIISTLHTLRHLQALQVADLPLRTAPTVHEWLRYLTLMPSLEELILEGAVLRKVDVTLRENLKTSLEDGHETRESAEEDGDVRRDFRDERSSSEEADVDSRSMEQDFVDKNALPKLRVLTLDAALEDVAVFATNLPLPVRTPRGRSMKWTLLCADVDSRDFASVEKMADLFSKVVDEDYPHAGVTPPPATSIPGLSLSLRATEGDVHLLLSTTCNASSTESEYNGPDFSLYVNLHSIGVADRGTSQSNLIGVDDGGRVVTAPSSISLVHPMLTALAHNVLPYVADLELDLTLGASLLSSLSNALARARGVKALTLGPHAAKGVLRMLHSEQKRLASYGSDSSYPDTPVVSESFPEIPDAVLLPSLHTLRVSEQSAKGPAWTALSRFLKVRKGNVTPIRRVFFNDIDVGKESRTTVERMDPRILQGRVRELEQIGVEVFASS</sequence>
<keyword evidence="3" id="KW-1185">Reference proteome</keyword>
<accession>A0A9P5YPA8</accession>
<dbReference type="OrthoDB" id="3046437at2759"/>
<dbReference type="Proteomes" id="UP000807469">
    <property type="component" value="Unassembled WGS sequence"/>
</dbReference>
<dbReference type="AlphaFoldDB" id="A0A9P5YPA8"/>
<feature type="region of interest" description="Disordered" evidence="1">
    <location>
        <begin position="404"/>
        <end position="440"/>
    </location>
</feature>
<dbReference type="EMBL" id="MU155679">
    <property type="protein sequence ID" value="KAF9471481.1"/>
    <property type="molecule type" value="Genomic_DNA"/>
</dbReference>
<name>A0A9P5YPA8_9AGAR</name>
<evidence type="ECO:0000256" key="1">
    <source>
        <dbReference type="SAM" id="MobiDB-lite"/>
    </source>
</evidence>
<evidence type="ECO:0000313" key="2">
    <source>
        <dbReference type="EMBL" id="KAF9471481.1"/>
    </source>
</evidence>
<organism evidence="2 3">
    <name type="scientific">Pholiota conissans</name>
    <dbReference type="NCBI Taxonomy" id="109636"/>
    <lineage>
        <taxon>Eukaryota</taxon>
        <taxon>Fungi</taxon>
        <taxon>Dikarya</taxon>
        <taxon>Basidiomycota</taxon>
        <taxon>Agaricomycotina</taxon>
        <taxon>Agaricomycetes</taxon>
        <taxon>Agaricomycetidae</taxon>
        <taxon>Agaricales</taxon>
        <taxon>Agaricineae</taxon>
        <taxon>Strophariaceae</taxon>
        <taxon>Pholiota</taxon>
    </lineage>
</organism>
<evidence type="ECO:0000313" key="3">
    <source>
        <dbReference type="Proteomes" id="UP000807469"/>
    </source>
</evidence>
<proteinExistence type="predicted"/>
<gene>
    <name evidence="2" type="ORF">BDN70DRAFT_570442</name>
</gene>
<reference evidence="2" key="1">
    <citation type="submission" date="2020-11" db="EMBL/GenBank/DDBJ databases">
        <authorList>
            <consortium name="DOE Joint Genome Institute"/>
            <person name="Ahrendt S."/>
            <person name="Riley R."/>
            <person name="Andreopoulos W."/>
            <person name="Labutti K."/>
            <person name="Pangilinan J."/>
            <person name="Ruiz-Duenas F.J."/>
            <person name="Barrasa J.M."/>
            <person name="Sanchez-Garcia M."/>
            <person name="Camarero S."/>
            <person name="Miyauchi S."/>
            <person name="Serrano A."/>
            <person name="Linde D."/>
            <person name="Babiker R."/>
            <person name="Drula E."/>
            <person name="Ayuso-Fernandez I."/>
            <person name="Pacheco R."/>
            <person name="Padilla G."/>
            <person name="Ferreira P."/>
            <person name="Barriuso J."/>
            <person name="Kellner H."/>
            <person name="Castanera R."/>
            <person name="Alfaro M."/>
            <person name="Ramirez L."/>
            <person name="Pisabarro A.G."/>
            <person name="Kuo A."/>
            <person name="Tritt A."/>
            <person name="Lipzen A."/>
            <person name="He G."/>
            <person name="Yan M."/>
            <person name="Ng V."/>
            <person name="Cullen D."/>
            <person name="Martin F."/>
            <person name="Rosso M.-N."/>
            <person name="Henrissat B."/>
            <person name="Hibbett D."/>
            <person name="Martinez A.T."/>
            <person name="Grigoriev I.V."/>
        </authorList>
    </citation>
    <scope>NUCLEOTIDE SEQUENCE</scope>
    <source>
        <strain evidence="2">CIRM-BRFM 674</strain>
    </source>
</reference>
<comment type="caution">
    <text evidence="2">The sequence shown here is derived from an EMBL/GenBank/DDBJ whole genome shotgun (WGS) entry which is preliminary data.</text>
</comment>